<sequence>MILMVAETLALRSDTTKRIERLRACIVANARYQVGETPSEDGAPCSGSTTTTCSPRPPTPRPGGNEYRQPRPELRRLSVLPVGELRRPVGCGTA</sequence>
<accession>A0A076MUU2</accession>
<dbReference type="Gene3D" id="6.10.320.10">
    <property type="match status" value="1"/>
</dbReference>
<proteinExistence type="predicted"/>
<dbReference type="RefSeq" id="WP_026153274.1">
    <property type="nucleotide sequence ID" value="NZ_AQUL01000001.1"/>
</dbReference>
<dbReference type="Proteomes" id="UP000062973">
    <property type="component" value="Chromosome"/>
</dbReference>
<name>A0A076MUU2_AMYME</name>
<dbReference type="KEGG" id="amq:AMETH_4541"/>
<protein>
    <submittedName>
        <fullName evidence="2">Septicolysin</fullName>
    </submittedName>
</protein>
<feature type="compositionally biased region" description="Low complexity" evidence="1">
    <location>
        <begin position="44"/>
        <end position="54"/>
    </location>
</feature>
<feature type="region of interest" description="Disordered" evidence="1">
    <location>
        <begin position="36"/>
        <end position="73"/>
    </location>
</feature>
<dbReference type="EMBL" id="CP009110">
    <property type="protein sequence ID" value="AIJ24633.1"/>
    <property type="molecule type" value="Genomic_DNA"/>
</dbReference>
<evidence type="ECO:0000313" key="2">
    <source>
        <dbReference type="EMBL" id="AIJ24633.1"/>
    </source>
</evidence>
<evidence type="ECO:0000256" key="1">
    <source>
        <dbReference type="SAM" id="MobiDB-lite"/>
    </source>
</evidence>
<dbReference type="HOGENOM" id="CLU_2379924_0_0_11"/>
<dbReference type="STRING" id="1068978.AMETH_4541"/>
<gene>
    <name evidence="2" type="ORF">AMETH_4541</name>
</gene>
<dbReference type="AlphaFoldDB" id="A0A076MUU2"/>
<keyword evidence="3" id="KW-1185">Reference proteome</keyword>
<evidence type="ECO:0000313" key="3">
    <source>
        <dbReference type="Proteomes" id="UP000062973"/>
    </source>
</evidence>
<organism evidence="2 3">
    <name type="scientific">Amycolatopsis methanolica 239</name>
    <dbReference type="NCBI Taxonomy" id="1068978"/>
    <lineage>
        <taxon>Bacteria</taxon>
        <taxon>Bacillati</taxon>
        <taxon>Actinomycetota</taxon>
        <taxon>Actinomycetes</taxon>
        <taxon>Pseudonocardiales</taxon>
        <taxon>Pseudonocardiaceae</taxon>
        <taxon>Amycolatopsis</taxon>
        <taxon>Amycolatopsis methanolica group</taxon>
    </lineage>
</organism>
<reference evidence="2 3" key="1">
    <citation type="submission" date="2014-07" db="EMBL/GenBank/DDBJ databases">
        <title>Whole Genome Sequence of the Amycolatopsis methanolica 239.</title>
        <authorList>
            <person name="Tang B."/>
        </authorList>
    </citation>
    <scope>NUCLEOTIDE SEQUENCE [LARGE SCALE GENOMIC DNA]</scope>
    <source>
        <strain evidence="2 3">239</strain>
    </source>
</reference>
<dbReference type="PATRIC" id="fig|1068978.7.peg.4874"/>